<dbReference type="SUPFAM" id="SSF48452">
    <property type="entry name" value="TPR-like"/>
    <property type="match status" value="1"/>
</dbReference>
<dbReference type="InterPro" id="IPR019734">
    <property type="entry name" value="TPR_rpt"/>
</dbReference>
<feature type="repeat" description="TPR" evidence="1">
    <location>
        <begin position="195"/>
        <end position="228"/>
    </location>
</feature>
<evidence type="ECO:0000256" key="2">
    <source>
        <dbReference type="SAM" id="MobiDB-lite"/>
    </source>
</evidence>
<feature type="signal peptide" evidence="3">
    <location>
        <begin position="1"/>
        <end position="18"/>
    </location>
</feature>
<feature type="compositionally biased region" description="Polar residues" evidence="2">
    <location>
        <begin position="30"/>
        <end position="46"/>
    </location>
</feature>
<sequence>MLCLSPAWRRGLMGAACAAALAGCSNSRTHVAQSSSSPLPDRQSTLVPGAADRGDNQELRNPARIHVAFARWQEQQKQIPEARESYNKALTHDPKSVDALLGLSRLDQLAGRTAEAEQRLRRAEELQPNSGLTSAAWAEYYAAQGKWPEAIARYQQAIERSPEDSLYRHQFAIVLAKSGRTEDAIAAFTPLVGAAEAHYNVGYLLHQQGNKLAAEEQFQRALALKPDLSTASTMLARSRRDRGVLPAGQPEPAPVMTAAASVQPAVATTSATGPATAADNRVEPVAWRPYDGGRTSQSTVSSVPQPPAGLTPQQLEQWNNQRAAGR</sequence>
<dbReference type="InterPro" id="IPR011990">
    <property type="entry name" value="TPR-like_helical_dom_sf"/>
</dbReference>
<evidence type="ECO:0000256" key="3">
    <source>
        <dbReference type="SAM" id="SignalP"/>
    </source>
</evidence>
<comment type="caution">
    <text evidence="4">The sequence shown here is derived from an EMBL/GenBank/DDBJ whole genome shotgun (WGS) entry which is preliminary data.</text>
</comment>
<reference evidence="4" key="1">
    <citation type="journal article" date="2020" name="mSystems">
        <title>Genome- and Community-Level Interaction Insights into Carbon Utilization and Element Cycling Functions of Hydrothermarchaeota in Hydrothermal Sediment.</title>
        <authorList>
            <person name="Zhou Z."/>
            <person name="Liu Y."/>
            <person name="Xu W."/>
            <person name="Pan J."/>
            <person name="Luo Z.H."/>
            <person name="Li M."/>
        </authorList>
    </citation>
    <scope>NUCLEOTIDE SEQUENCE [LARGE SCALE GENOMIC DNA]</scope>
    <source>
        <strain evidence="4">SpSt-339</strain>
    </source>
</reference>
<feature type="compositionally biased region" description="Polar residues" evidence="2">
    <location>
        <begin position="311"/>
        <end position="326"/>
    </location>
</feature>
<dbReference type="PANTHER" id="PTHR12558:SF13">
    <property type="entry name" value="CELL DIVISION CYCLE PROTEIN 27 HOMOLOG"/>
    <property type="match status" value="1"/>
</dbReference>
<organism evidence="4">
    <name type="scientific">Schlesneria paludicola</name>
    <dbReference type="NCBI Taxonomy" id="360056"/>
    <lineage>
        <taxon>Bacteria</taxon>
        <taxon>Pseudomonadati</taxon>
        <taxon>Planctomycetota</taxon>
        <taxon>Planctomycetia</taxon>
        <taxon>Planctomycetales</taxon>
        <taxon>Planctomycetaceae</taxon>
        <taxon>Schlesneria</taxon>
    </lineage>
</organism>
<dbReference type="PROSITE" id="PS50005">
    <property type="entry name" value="TPR"/>
    <property type="match status" value="1"/>
</dbReference>
<dbReference type="AlphaFoldDB" id="A0A7C2JZ76"/>
<dbReference type="Pfam" id="PF13432">
    <property type="entry name" value="TPR_16"/>
    <property type="match status" value="1"/>
</dbReference>
<dbReference type="SMART" id="SM00028">
    <property type="entry name" value="TPR"/>
    <property type="match status" value="4"/>
</dbReference>
<name>A0A7C2JZ76_9PLAN</name>
<feature type="compositionally biased region" description="Low complexity" evidence="2">
    <location>
        <begin position="266"/>
        <end position="278"/>
    </location>
</feature>
<feature type="region of interest" description="Disordered" evidence="2">
    <location>
        <begin position="266"/>
        <end position="326"/>
    </location>
</feature>
<proteinExistence type="predicted"/>
<gene>
    <name evidence="4" type="ORF">ENQ76_07010</name>
</gene>
<protein>
    <submittedName>
        <fullName evidence="4">Tetratricopeptide repeat protein</fullName>
    </submittedName>
</protein>
<keyword evidence="1" id="KW-0802">TPR repeat</keyword>
<evidence type="ECO:0000256" key="1">
    <source>
        <dbReference type="PROSITE-ProRule" id="PRU00339"/>
    </source>
</evidence>
<accession>A0A7C2JZ76</accession>
<dbReference type="PROSITE" id="PS50293">
    <property type="entry name" value="TPR_REGION"/>
    <property type="match status" value="1"/>
</dbReference>
<evidence type="ECO:0000313" key="4">
    <source>
        <dbReference type="EMBL" id="HEN15200.1"/>
    </source>
</evidence>
<feature type="region of interest" description="Disordered" evidence="2">
    <location>
        <begin position="30"/>
        <end position="57"/>
    </location>
</feature>
<dbReference type="Pfam" id="PF13174">
    <property type="entry name" value="TPR_6"/>
    <property type="match status" value="1"/>
</dbReference>
<dbReference type="Pfam" id="PF14559">
    <property type="entry name" value="TPR_19"/>
    <property type="match status" value="1"/>
</dbReference>
<keyword evidence="3" id="KW-0732">Signal</keyword>
<dbReference type="Gene3D" id="1.25.40.10">
    <property type="entry name" value="Tetratricopeptide repeat domain"/>
    <property type="match status" value="2"/>
</dbReference>
<feature type="chain" id="PRO_5028095328" evidence="3">
    <location>
        <begin position="19"/>
        <end position="326"/>
    </location>
</feature>
<dbReference type="EMBL" id="DSOK01000201">
    <property type="protein sequence ID" value="HEN15200.1"/>
    <property type="molecule type" value="Genomic_DNA"/>
</dbReference>
<dbReference type="PANTHER" id="PTHR12558">
    <property type="entry name" value="CELL DIVISION CYCLE 16,23,27"/>
    <property type="match status" value="1"/>
</dbReference>